<protein>
    <submittedName>
        <fullName evidence="1">Uncharacterized protein</fullName>
    </submittedName>
</protein>
<evidence type="ECO:0000313" key="1">
    <source>
        <dbReference type="EMBL" id="QDC24098.1"/>
    </source>
</evidence>
<dbReference type="Proteomes" id="UP000314616">
    <property type="component" value="Chromosome"/>
</dbReference>
<name>A0A5B8C0Y6_9MICO</name>
<dbReference type="AlphaFoldDB" id="A0A5B8C0Y6"/>
<dbReference type="EMBL" id="CP040915">
    <property type="protein sequence ID" value="QDC24098.1"/>
    <property type="molecule type" value="Genomic_DNA"/>
</dbReference>
<accession>A0A5B8C0Y6</accession>
<gene>
    <name evidence="1" type="ORF">FE374_05145</name>
</gene>
<dbReference type="KEGG" id="gyu:FE374_05145"/>
<proteinExistence type="predicted"/>
<organism evidence="1 2">
    <name type="scientific">Georgenia yuyongxinii</name>
    <dbReference type="NCBI Taxonomy" id="2589797"/>
    <lineage>
        <taxon>Bacteria</taxon>
        <taxon>Bacillati</taxon>
        <taxon>Actinomycetota</taxon>
        <taxon>Actinomycetes</taxon>
        <taxon>Micrococcales</taxon>
        <taxon>Bogoriellaceae</taxon>
        <taxon>Georgenia</taxon>
    </lineage>
</organism>
<dbReference type="RefSeq" id="WP_139927542.1">
    <property type="nucleotide sequence ID" value="NZ_CP040915.1"/>
</dbReference>
<sequence>MAIYLDTEDPMTSPELEVTATAPERWNGFEVPIATAPAFRAFIAAWQEMDPNGTWEPRGVSVSADGRLVYIDGDGTEDSWEVYGVTAGGESTYALDGWTWVDA</sequence>
<dbReference type="OrthoDB" id="3788054at2"/>
<reference evidence="1 2" key="1">
    <citation type="submission" date="2019-05" db="EMBL/GenBank/DDBJ databases">
        <title>Georgenia *** sp. nov., and Georgenia *** sp. nov., isolated from the intestinal contents of plateau pika (Ochotona curzoniae) in the Qinghai-Tibet plateau of China.</title>
        <authorList>
            <person name="Tian Z."/>
        </authorList>
    </citation>
    <scope>NUCLEOTIDE SEQUENCE [LARGE SCALE GENOMIC DNA]</scope>
    <source>
        <strain evidence="1 2">Z443</strain>
    </source>
</reference>
<evidence type="ECO:0000313" key="2">
    <source>
        <dbReference type="Proteomes" id="UP000314616"/>
    </source>
</evidence>